<sequence>MSTVLIAAVAFVGTHFLLSHPLRGPIVARVGEKAFLGLYSLVAFATLGWLVMAYRYESVTNMVWSVGDGLWALASAIMLLAAILLMGSFVGNPAMPDPEGQMGAPAEAKGVFAITRHPMMWSFALWSVSHILVYPVAKNIIVALAILILALVGAALQDRKKEALQPEMWRQWEARTSYWPFAAIAAGRARFGRFGIHALAGGLVVWLVATWAHMPLAGWDAGIWRWIG</sequence>
<evidence type="ECO:0000256" key="3">
    <source>
        <dbReference type="ARBA" id="ARBA00022989"/>
    </source>
</evidence>
<evidence type="ECO:0000256" key="5">
    <source>
        <dbReference type="SAM" id="Phobius"/>
    </source>
</evidence>
<dbReference type="Gene3D" id="1.20.120.1630">
    <property type="match status" value="1"/>
</dbReference>
<feature type="transmembrane region" description="Helical" evidence="5">
    <location>
        <begin position="131"/>
        <end position="156"/>
    </location>
</feature>
<keyword evidence="2 5" id="KW-0812">Transmembrane</keyword>
<keyword evidence="3 5" id="KW-1133">Transmembrane helix</keyword>
<feature type="transmembrane region" description="Helical" evidence="5">
    <location>
        <begin position="194"/>
        <end position="214"/>
    </location>
</feature>
<keyword evidence="4 5" id="KW-0472">Membrane</keyword>
<evidence type="ECO:0000313" key="7">
    <source>
        <dbReference type="EMBL" id="MDO7834598.1"/>
    </source>
</evidence>
<dbReference type="RefSeq" id="WP_304535092.1">
    <property type="nucleotide sequence ID" value="NZ_JAUQOM010000002.1"/>
</dbReference>
<evidence type="ECO:0000313" key="8">
    <source>
        <dbReference type="Proteomes" id="UP001176471"/>
    </source>
</evidence>
<evidence type="ECO:0000256" key="2">
    <source>
        <dbReference type="ARBA" id="ARBA00022692"/>
    </source>
</evidence>
<dbReference type="EMBL" id="JAUQOM010000002">
    <property type="protein sequence ID" value="MDO7834598.1"/>
    <property type="molecule type" value="Genomic_DNA"/>
</dbReference>
<comment type="caution">
    <text evidence="7">The sequence shown here is derived from an EMBL/GenBank/DDBJ whole genome shotgun (WGS) entry which is preliminary data.</text>
</comment>
<feature type="domain" description="NnrU" evidence="6">
    <location>
        <begin position="5"/>
        <end position="219"/>
    </location>
</feature>
<gene>
    <name evidence="7" type="ORF">Q4610_06025</name>
</gene>
<evidence type="ECO:0000256" key="1">
    <source>
        <dbReference type="ARBA" id="ARBA00004141"/>
    </source>
</evidence>
<protein>
    <submittedName>
        <fullName evidence="7">NnrU family protein</fullName>
    </submittedName>
</protein>
<evidence type="ECO:0000256" key="4">
    <source>
        <dbReference type="ARBA" id="ARBA00023136"/>
    </source>
</evidence>
<dbReference type="Proteomes" id="UP001176471">
    <property type="component" value="Unassembled WGS sequence"/>
</dbReference>
<proteinExistence type="predicted"/>
<reference evidence="7" key="1">
    <citation type="submission" date="2023-07" db="EMBL/GenBank/DDBJ databases">
        <title>Bacterial whole genome sequence for Sphingobium sp. HBC34.</title>
        <authorList>
            <person name="Le V."/>
            <person name="Ko S.-R."/>
            <person name="Ahn C.-Y."/>
            <person name="Oh H.-M."/>
        </authorList>
    </citation>
    <scope>NUCLEOTIDE SEQUENCE</scope>
    <source>
        <strain evidence="7">HBC34</strain>
    </source>
</reference>
<feature type="transmembrane region" description="Helical" evidence="5">
    <location>
        <begin position="35"/>
        <end position="56"/>
    </location>
</feature>
<keyword evidence="8" id="KW-1185">Reference proteome</keyword>
<organism evidence="7 8">
    <name type="scientific">Sphingobium cyanobacteriorum</name>
    <dbReference type="NCBI Taxonomy" id="3063954"/>
    <lineage>
        <taxon>Bacteria</taxon>
        <taxon>Pseudomonadati</taxon>
        <taxon>Pseudomonadota</taxon>
        <taxon>Alphaproteobacteria</taxon>
        <taxon>Sphingomonadales</taxon>
        <taxon>Sphingomonadaceae</taxon>
        <taxon>Sphingobium</taxon>
    </lineage>
</organism>
<accession>A0ABT8ZJA6</accession>
<comment type="subcellular location">
    <subcellularLocation>
        <location evidence="1">Membrane</location>
        <topology evidence="1">Multi-pass membrane protein</topology>
    </subcellularLocation>
</comment>
<feature type="transmembrane region" description="Helical" evidence="5">
    <location>
        <begin position="68"/>
        <end position="90"/>
    </location>
</feature>
<dbReference type="Pfam" id="PF07298">
    <property type="entry name" value="NnrU"/>
    <property type="match status" value="1"/>
</dbReference>
<evidence type="ECO:0000259" key="6">
    <source>
        <dbReference type="Pfam" id="PF07298"/>
    </source>
</evidence>
<dbReference type="InterPro" id="IPR009915">
    <property type="entry name" value="NnrU_dom"/>
</dbReference>
<name>A0ABT8ZJA6_9SPHN</name>